<organism evidence="1 2">
    <name type="scientific">Candidatus Nitrosomaritimum aestuariumsis</name>
    <dbReference type="NCBI Taxonomy" id="3342354"/>
    <lineage>
        <taxon>Archaea</taxon>
        <taxon>Nitrososphaerota</taxon>
        <taxon>Nitrososphaeria</taxon>
        <taxon>Nitrosopumilales</taxon>
        <taxon>Nitrosopumilaceae</taxon>
        <taxon>Candidatus Nitrosomaritimum</taxon>
    </lineage>
</organism>
<comment type="caution">
    <text evidence="1">The sequence shown here is derived from an EMBL/GenBank/DDBJ whole genome shotgun (WGS) entry which is preliminary data.</text>
</comment>
<dbReference type="Proteomes" id="UP000559653">
    <property type="component" value="Unassembled WGS sequence"/>
</dbReference>
<sequence length="78" mass="8666">MIIFKSMIFFGVIILIAGLLMSYIVFGLTESCDSVKVDGFDEANQCPPREIPWNLFGIYLLPGIILIGSGIILKKKSR</sequence>
<gene>
    <name evidence="1" type="ORF">H2B03_04455</name>
</gene>
<protein>
    <submittedName>
        <fullName evidence="1">Uncharacterized protein</fullName>
    </submittedName>
</protein>
<proteinExistence type="predicted"/>
<accession>A0AC60VXZ2</accession>
<evidence type="ECO:0000313" key="2">
    <source>
        <dbReference type="Proteomes" id="UP000559653"/>
    </source>
</evidence>
<reference evidence="1 2" key="1">
    <citation type="journal article" date="2020" name="Appl. Environ. Microbiol.">
        <title>Genomic Characteristics of a Novel Species of Ammonia-Oxidizing Archaea from the Jiulong River Estuary.</title>
        <authorList>
            <person name="Zou D."/>
            <person name="Wan R."/>
            <person name="Han L."/>
            <person name="Xu M.N."/>
            <person name="Liu Y."/>
            <person name="Liu H."/>
            <person name="Kao S.J."/>
            <person name="Li M."/>
        </authorList>
    </citation>
    <scope>NUCLEOTIDE SEQUENCE [LARGE SCALE GENOMIC DNA]</scope>
    <source>
        <strain evidence="1">W1bin1</strain>
    </source>
</reference>
<name>A0AC60VXZ2_9ARCH</name>
<evidence type="ECO:0000313" key="1">
    <source>
        <dbReference type="EMBL" id="MBA4452409.1"/>
    </source>
</evidence>
<dbReference type="EMBL" id="JACEMZ010000023">
    <property type="protein sequence ID" value="MBA4452409.1"/>
    <property type="molecule type" value="Genomic_DNA"/>
</dbReference>